<name>A0A7W9EVZ5_9SPHN</name>
<dbReference type="SUPFAM" id="SSF53448">
    <property type="entry name" value="Nucleotide-diphospho-sugar transferases"/>
    <property type="match status" value="1"/>
</dbReference>
<dbReference type="PANTHER" id="PTHR48090">
    <property type="entry name" value="UNDECAPRENYL-PHOSPHATE 4-DEOXY-4-FORMAMIDO-L-ARABINOSE TRANSFERASE-RELATED"/>
    <property type="match status" value="1"/>
</dbReference>
<keyword evidence="6 8" id="KW-1133">Transmembrane helix</keyword>
<dbReference type="PANTHER" id="PTHR48090:SF3">
    <property type="entry name" value="UNDECAPRENYL-PHOSPHATE 4-DEOXY-4-FORMAMIDO-L-ARABINOSE TRANSFERASE"/>
    <property type="match status" value="1"/>
</dbReference>
<evidence type="ECO:0000256" key="1">
    <source>
        <dbReference type="ARBA" id="ARBA00022475"/>
    </source>
</evidence>
<dbReference type="GO" id="GO:0005886">
    <property type="term" value="C:plasma membrane"/>
    <property type="evidence" value="ECO:0007669"/>
    <property type="project" value="TreeGrafter"/>
</dbReference>
<evidence type="ECO:0000256" key="2">
    <source>
        <dbReference type="ARBA" id="ARBA00022676"/>
    </source>
</evidence>
<sequence>MEQPANRKWPAPDFSVVVPLYNEEDNVALLHGALTDALAEGSRSYEIILVDDGSKDATLSRAIELTERDSRVRVVEFQRNYGQTAAMAAGIHTARGQAIVTMDGDLQNDPRDIPELLALIDQGNDMVAGWRRKRQDEGKRVFISKIANRIINKVLGVQVRDSGCSLKAFRRELIQSLPFHGEMHRFIPALSQLAGAQVAQVQVRHHARQFGVSKYGFSRIYKVALDIISIHFLLRYARRPKTWLVGPIASLFASGVLIVILVEAGPRNAMVLWSIGVLLLSAAGHLAALAALTYMLSVVEPRVGQYAGIAAKLLAKRVPAGESGS</sequence>
<accession>A0A7W9EVZ5</accession>
<comment type="caution">
    <text evidence="10">The sequence shown here is derived from an EMBL/GenBank/DDBJ whole genome shotgun (WGS) entry which is preliminary data.</text>
</comment>
<protein>
    <submittedName>
        <fullName evidence="10">Glycosyltransferase involved in cell wall biosynthesis</fullName>
    </submittedName>
</protein>
<dbReference type="InterPro" id="IPR001173">
    <property type="entry name" value="Glyco_trans_2-like"/>
</dbReference>
<organism evidence="10 11">
    <name type="scientific">Sphingomonas aerophila</name>
    <dbReference type="NCBI Taxonomy" id="1344948"/>
    <lineage>
        <taxon>Bacteria</taxon>
        <taxon>Pseudomonadati</taxon>
        <taxon>Pseudomonadota</taxon>
        <taxon>Alphaproteobacteria</taxon>
        <taxon>Sphingomonadales</taxon>
        <taxon>Sphingomonadaceae</taxon>
        <taxon>Sphingomonas</taxon>
    </lineage>
</organism>
<feature type="transmembrane region" description="Helical" evidence="8">
    <location>
        <begin position="243"/>
        <end position="264"/>
    </location>
</feature>
<gene>
    <name evidence="10" type="ORF">FHS94_003741</name>
</gene>
<feature type="transmembrane region" description="Helical" evidence="8">
    <location>
        <begin position="270"/>
        <end position="296"/>
    </location>
</feature>
<dbReference type="EMBL" id="JACIJK010000016">
    <property type="protein sequence ID" value="MBB5716869.1"/>
    <property type="molecule type" value="Genomic_DNA"/>
</dbReference>
<evidence type="ECO:0000256" key="5">
    <source>
        <dbReference type="ARBA" id="ARBA00022985"/>
    </source>
</evidence>
<dbReference type="InterPro" id="IPR050256">
    <property type="entry name" value="Glycosyltransferase_2"/>
</dbReference>
<keyword evidence="2" id="KW-0328">Glycosyltransferase</keyword>
<evidence type="ECO:0000256" key="6">
    <source>
        <dbReference type="ARBA" id="ARBA00022989"/>
    </source>
</evidence>
<proteinExistence type="predicted"/>
<feature type="domain" description="Glycosyltransferase 2-like" evidence="9">
    <location>
        <begin position="15"/>
        <end position="175"/>
    </location>
</feature>
<evidence type="ECO:0000259" key="9">
    <source>
        <dbReference type="Pfam" id="PF00535"/>
    </source>
</evidence>
<dbReference type="Proteomes" id="UP000546200">
    <property type="component" value="Unassembled WGS sequence"/>
</dbReference>
<evidence type="ECO:0000313" key="11">
    <source>
        <dbReference type="Proteomes" id="UP000546200"/>
    </source>
</evidence>
<evidence type="ECO:0000313" key="10">
    <source>
        <dbReference type="EMBL" id="MBB5716869.1"/>
    </source>
</evidence>
<keyword evidence="7 8" id="KW-0472">Membrane</keyword>
<reference evidence="10 11" key="1">
    <citation type="submission" date="2020-08" db="EMBL/GenBank/DDBJ databases">
        <title>Genomic Encyclopedia of Type Strains, Phase IV (KMG-IV): sequencing the most valuable type-strain genomes for metagenomic binning, comparative biology and taxonomic classification.</title>
        <authorList>
            <person name="Goeker M."/>
        </authorList>
    </citation>
    <scope>NUCLEOTIDE SEQUENCE [LARGE SCALE GENOMIC DNA]</scope>
    <source>
        <strain evidence="10 11">DSM 100044</strain>
    </source>
</reference>
<dbReference type="InterPro" id="IPR029044">
    <property type="entry name" value="Nucleotide-diphossugar_trans"/>
</dbReference>
<keyword evidence="4 8" id="KW-0812">Transmembrane</keyword>
<dbReference type="RefSeq" id="WP_184060512.1">
    <property type="nucleotide sequence ID" value="NZ_JACIJK010000016.1"/>
</dbReference>
<dbReference type="Gene3D" id="3.90.550.10">
    <property type="entry name" value="Spore Coat Polysaccharide Biosynthesis Protein SpsA, Chain A"/>
    <property type="match status" value="1"/>
</dbReference>
<dbReference type="AlphaFoldDB" id="A0A7W9EVZ5"/>
<evidence type="ECO:0000256" key="4">
    <source>
        <dbReference type="ARBA" id="ARBA00022692"/>
    </source>
</evidence>
<keyword evidence="5" id="KW-0448">Lipopolysaccharide biosynthesis</keyword>
<evidence type="ECO:0000256" key="8">
    <source>
        <dbReference type="SAM" id="Phobius"/>
    </source>
</evidence>
<keyword evidence="1" id="KW-1003">Cell membrane</keyword>
<dbReference type="Pfam" id="PF00535">
    <property type="entry name" value="Glycos_transf_2"/>
    <property type="match status" value="1"/>
</dbReference>
<evidence type="ECO:0000256" key="3">
    <source>
        <dbReference type="ARBA" id="ARBA00022679"/>
    </source>
</evidence>
<dbReference type="GO" id="GO:0099621">
    <property type="term" value="F:undecaprenyl-phosphate 4-deoxy-4-formamido-L-arabinose transferase activity"/>
    <property type="evidence" value="ECO:0007669"/>
    <property type="project" value="TreeGrafter"/>
</dbReference>
<evidence type="ECO:0000256" key="7">
    <source>
        <dbReference type="ARBA" id="ARBA00023136"/>
    </source>
</evidence>
<dbReference type="GO" id="GO:0009103">
    <property type="term" value="P:lipopolysaccharide biosynthetic process"/>
    <property type="evidence" value="ECO:0007669"/>
    <property type="project" value="UniProtKB-KW"/>
</dbReference>
<keyword evidence="3 10" id="KW-0808">Transferase</keyword>
<keyword evidence="11" id="KW-1185">Reference proteome</keyword>
<dbReference type="CDD" id="cd04187">
    <property type="entry name" value="DPM1_like_bac"/>
    <property type="match status" value="1"/>
</dbReference>